<organism evidence="2 3">
    <name type="scientific">Clavelina lepadiformis</name>
    <name type="common">Light-bulb sea squirt</name>
    <name type="synonym">Ascidia lepadiformis</name>
    <dbReference type="NCBI Taxonomy" id="159417"/>
    <lineage>
        <taxon>Eukaryota</taxon>
        <taxon>Metazoa</taxon>
        <taxon>Chordata</taxon>
        <taxon>Tunicata</taxon>
        <taxon>Ascidiacea</taxon>
        <taxon>Aplousobranchia</taxon>
        <taxon>Clavelinidae</taxon>
        <taxon>Clavelina</taxon>
    </lineage>
</organism>
<sequence length="511" mass="57642">MWSKYLNRQEEKASPHLGDEKSEEAKWVPFKPRKDSSPEKIPPTEDVSKTEKESHEQELETIDIVILNWHEPDEVPKAATPTKDDSDLTYSLKHDEQSPVPSDQQKESSPKFQEMAEKLSPKIPGGREPATLIPAKASLDYFADAVKLEVESLKRKFRAMFSIDVLNDDESEYLQRQEEKASPPLADEKSEEAKWVPSKPRKDSSPEKIPPTEDVSKTEKDSHEQGLETIDIVILNWHEPDEVSKAATPTKDDSDLTYSLKHDEQSPVPFDQQKESSPKLQEMVENLSPKIPGGRESATSTPAKANLDNSADAVKLEVESFKRKFRAMFSSIDVLNDDESEYLQRQEEKASSPFADEKSEEAKWVPCKPRKDSSPEKIPPTEDVSKTEKDSHEQGLETIDIVILNWHEPDEVSKAATPTKDDSDLTYSLKHDEQSPVPFDQQKESSPKLQEMVENLSPKIPGGRESATSTPAKANLDNSADAVKLEVESFKRKFRAMFSSIDVLNDDESED</sequence>
<dbReference type="Proteomes" id="UP001642483">
    <property type="component" value="Unassembled WGS sequence"/>
</dbReference>
<feature type="region of interest" description="Disordered" evidence="1">
    <location>
        <begin position="172"/>
        <end position="226"/>
    </location>
</feature>
<feature type="region of interest" description="Disordered" evidence="1">
    <location>
        <begin position="241"/>
        <end position="279"/>
    </location>
</feature>
<evidence type="ECO:0000313" key="3">
    <source>
        <dbReference type="Proteomes" id="UP001642483"/>
    </source>
</evidence>
<proteinExistence type="predicted"/>
<comment type="caution">
    <text evidence="2">The sequence shown here is derived from an EMBL/GenBank/DDBJ whole genome shotgun (WGS) entry which is preliminary data.</text>
</comment>
<reference evidence="2 3" key="1">
    <citation type="submission" date="2024-02" db="EMBL/GenBank/DDBJ databases">
        <authorList>
            <person name="Daric V."/>
            <person name="Darras S."/>
        </authorList>
    </citation>
    <scope>NUCLEOTIDE SEQUENCE [LARGE SCALE GENOMIC DNA]</scope>
</reference>
<feature type="compositionally biased region" description="Basic and acidic residues" evidence="1">
    <location>
        <begin position="173"/>
        <end position="226"/>
    </location>
</feature>
<feature type="region of interest" description="Disordered" evidence="1">
    <location>
        <begin position="341"/>
        <end position="396"/>
    </location>
</feature>
<evidence type="ECO:0000313" key="2">
    <source>
        <dbReference type="EMBL" id="CAK8681353.1"/>
    </source>
</evidence>
<dbReference type="EMBL" id="CAWYQH010000079">
    <property type="protein sequence ID" value="CAK8681353.1"/>
    <property type="molecule type" value="Genomic_DNA"/>
</dbReference>
<protein>
    <submittedName>
        <fullName evidence="2">Uncharacterized protein</fullName>
    </submittedName>
</protein>
<gene>
    <name evidence="2" type="ORF">CVLEPA_LOCUS11565</name>
</gene>
<evidence type="ECO:0000256" key="1">
    <source>
        <dbReference type="SAM" id="MobiDB-lite"/>
    </source>
</evidence>
<name>A0ABP0FNY1_CLALP</name>
<accession>A0ABP0FNY1</accession>
<feature type="compositionally biased region" description="Basic and acidic residues" evidence="1">
    <location>
        <begin position="241"/>
        <end position="265"/>
    </location>
</feature>
<feature type="compositionally biased region" description="Basic and acidic residues" evidence="1">
    <location>
        <begin position="7"/>
        <end position="58"/>
    </location>
</feature>
<feature type="compositionally biased region" description="Basic and acidic residues" evidence="1">
    <location>
        <begin position="342"/>
        <end position="395"/>
    </location>
</feature>
<keyword evidence="3" id="KW-1185">Reference proteome</keyword>
<feature type="region of interest" description="Disordered" evidence="1">
    <location>
        <begin position="410"/>
        <end position="448"/>
    </location>
</feature>
<feature type="region of interest" description="Disordered" evidence="1">
    <location>
        <begin position="1"/>
        <end position="129"/>
    </location>
</feature>
<feature type="compositionally biased region" description="Basic and acidic residues" evidence="1">
    <location>
        <begin position="410"/>
        <end position="434"/>
    </location>
</feature>
<feature type="compositionally biased region" description="Basic and acidic residues" evidence="1">
    <location>
        <begin position="104"/>
        <end position="120"/>
    </location>
</feature>
<feature type="compositionally biased region" description="Basic and acidic residues" evidence="1">
    <location>
        <begin position="70"/>
        <end position="97"/>
    </location>
</feature>